<name>A0A059FNW5_9PROT</name>
<dbReference type="GO" id="GO:0005576">
    <property type="term" value="C:extracellular region"/>
    <property type="evidence" value="ECO:0007669"/>
    <property type="project" value="UniProtKB-SubCell"/>
</dbReference>
<evidence type="ECO:0000256" key="2">
    <source>
        <dbReference type="ARBA" id="ARBA00004613"/>
    </source>
</evidence>
<dbReference type="PANTHER" id="PTHR30033:SF1">
    <property type="entry name" value="FLAGELLAR HOOK-ASSOCIATED PROTEIN 1"/>
    <property type="match status" value="1"/>
</dbReference>
<accession>A0A059FNW5</accession>
<dbReference type="RefSeq" id="WP_035616441.1">
    <property type="nucleotide sequence ID" value="NZ_ARYK01000004.1"/>
</dbReference>
<evidence type="ECO:0000259" key="8">
    <source>
        <dbReference type="Pfam" id="PF06429"/>
    </source>
</evidence>
<keyword evidence="5" id="KW-0964">Secreted</keyword>
<dbReference type="SUPFAM" id="SSF64518">
    <property type="entry name" value="Phase 1 flagellin"/>
    <property type="match status" value="1"/>
</dbReference>
<dbReference type="InterPro" id="IPR010930">
    <property type="entry name" value="Flg_bb/hook_C_dom"/>
</dbReference>
<comment type="similarity">
    <text evidence="3">Belongs to the flagella basal body rod proteins family.</text>
</comment>
<feature type="domain" description="Flagellar basal body rod protein N-terminal" evidence="7">
    <location>
        <begin position="8"/>
        <end position="36"/>
    </location>
</feature>
<evidence type="ECO:0000259" key="9">
    <source>
        <dbReference type="Pfam" id="PF22638"/>
    </source>
</evidence>
<dbReference type="Pfam" id="PF00460">
    <property type="entry name" value="Flg_bb_rod"/>
    <property type="match status" value="1"/>
</dbReference>
<dbReference type="Pfam" id="PF06429">
    <property type="entry name" value="Flg_bbr_C"/>
    <property type="match status" value="1"/>
</dbReference>
<dbReference type="InterPro" id="IPR001444">
    <property type="entry name" value="Flag_bb_rod_N"/>
</dbReference>
<proteinExistence type="inferred from homology"/>
<dbReference type="GO" id="GO:0009424">
    <property type="term" value="C:bacterial-type flagellum hook"/>
    <property type="evidence" value="ECO:0007669"/>
    <property type="project" value="InterPro"/>
</dbReference>
<dbReference type="GO" id="GO:0005198">
    <property type="term" value="F:structural molecule activity"/>
    <property type="evidence" value="ECO:0007669"/>
    <property type="project" value="InterPro"/>
</dbReference>
<sequence length="482" mass="50258">MTLSSAIHTARSGLQIADLRADIVAANVANASTPGYVSRSVLLAENVLAGNSAGVRSVGIGRSQNDAITNERRSLTSDLAQADMLTSTWRTISARVGNSAEGNGLFKTFADFESSLSSLALSPESSTDASAVLNAAKSIVNEFHGLSQLASDLRYAADQEIVRGRDVVNSALKGIEAINGRIASINRTSSEAAGLIDERQRLLDTISEYLPVQAVPRESGTIDVMTPEGVFLLAGKARQVEFNPSYAFGPNESIASGTLSGLSVDGIDLTPGSSSYGAVSSGLFGALFTLRDQDIPNFSAQLDTLAGDLVSRLSNDSIDPTKTPGDPGIFVDPDVTNPPGLAGRIAINAAIDPAQGGATWRLRDGLGAATQGLASDSTILDGMYNAITSVRPVNASGIQGAFSSTGMVAQFASLAGQQRVNNESVLSSTSTQHTMLLDAEQEASGVDIDAQMQDLLLIEQSYAANARVIEVASQMIDRLMEI</sequence>
<reference evidence="10 11" key="1">
    <citation type="journal article" date="2014" name="Antonie Van Leeuwenhoek">
        <title>Hyphomonas beringensis sp. nov. and Hyphomonas chukchiensis sp. nov., isolated from surface seawater of the Bering Sea and Chukchi Sea.</title>
        <authorList>
            <person name="Li C."/>
            <person name="Lai Q."/>
            <person name="Li G."/>
            <person name="Dong C."/>
            <person name="Wang J."/>
            <person name="Liao Y."/>
            <person name="Shao Z."/>
        </authorList>
    </citation>
    <scope>NUCLEOTIDE SEQUENCE [LARGE SCALE GENOMIC DNA]</scope>
    <source>
        <strain evidence="10 11">MHS-2</strain>
    </source>
</reference>
<dbReference type="InterPro" id="IPR019776">
    <property type="entry name" value="Flagellar_basal_body_rod_CS"/>
</dbReference>
<comment type="caution">
    <text evidence="10">The sequence shown here is derived from an EMBL/GenBank/DDBJ whole genome shotgun (WGS) entry which is preliminary data.</text>
</comment>
<dbReference type="NCBIfam" id="TIGR02492">
    <property type="entry name" value="flgK_ends"/>
    <property type="match status" value="1"/>
</dbReference>
<dbReference type="GO" id="GO:0044780">
    <property type="term" value="P:bacterial-type flagellum assembly"/>
    <property type="evidence" value="ECO:0007669"/>
    <property type="project" value="InterPro"/>
</dbReference>
<evidence type="ECO:0000256" key="5">
    <source>
        <dbReference type="ARBA" id="ARBA00022525"/>
    </source>
</evidence>
<comment type="subcellular location">
    <subcellularLocation>
        <location evidence="1">Bacterial flagellum basal body</location>
    </subcellularLocation>
    <subcellularLocation>
        <location evidence="2">Secreted</location>
    </subcellularLocation>
</comment>
<evidence type="ECO:0000256" key="4">
    <source>
        <dbReference type="ARBA" id="ARBA00016244"/>
    </source>
</evidence>
<keyword evidence="11" id="KW-1185">Reference proteome</keyword>
<evidence type="ECO:0000256" key="1">
    <source>
        <dbReference type="ARBA" id="ARBA00004117"/>
    </source>
</evidence>
<dbReference type="OrthoDB" id="7181295at2"/>
<keyword evidence="6" id="KW-0975">Bacterial flagellum</keyword>
<dbReference type="GO" id="GO:0009425">
    <property type="term" value="C:bacterial-type flagellum basal body"/>
    <property type="evidence" value="ECO:0007669"/>
    <property type="project" value="UniProtKB-SubCell"/>
</dbReference>
<dbReference type="AlphaFoldDB" id="A0A059FNW5"/>
<dbReference type="eggNOG" id="COG1256">
    <property type="taxonomic scope" value="Bacteria"/>
</dbReference>
<evidence type="ECO:0000259" key="7">
    <source>
        <dbReference type="Pfam" id="PF00460"/>
    </source>
</evidence>
<evidence type="ECO:0000256" key="6">
    <source>
        <dbReference type="ARBA" id="ARBA00023143"/>
    </source>
</evidence>
<dbReference type="Pfam" id="PF22638">
    <property type="entry name" value="FlgK_D1"/>
    <property type="match status" value="1"/>
</dbReference>
<keyword evidence="10" id="KW-0969">Cilium</keyword>
<dbReference type="STRING" id="1280950.HJO_09279"/>
<feature type="domain" description="Flagellar hook-associated protein FlgK helical" evidence="9">
    <location>
        <begin position="101"/>
        <end position="312"/>
    </location>
</feature>
<dbReference type="PATRIC" id="fig|1280950.3.peg.1857"/>
<keyword evidence="10" id="KW-0282">Flagellum</keyword>
<protein>
    <recommendedName>
        <fullName evidence="4">Flagellar hook-associated protein 1</fullName>
    </recommendedName>
</protein>
<gene>
    <name evidence="10" type="primary">flgK</name>
    <name evidence="10" type="ORF">HJO_09279</name>
</gene>
<evidence type="ECO:0000313" key="10">
    <source>
        <dbReference type="EMBL" id="KCZ92216.1"/>
    </source>
</evidence>
<organism evidence="10 11">
    <name type="scientific">Hyphomonas johnsonii MHS-2</name>
    <dbReference type="NCBI Taxonomy" id="1280950"/>
    <lineage>
        <taxon>Bacteria</taxon>
        <taxon>Pseudomonadati</taxon>
        <taxon>Pseudomonadota</taxon>
        <taxon>Alphaproteobacteria</taxon>
        <taxon>Hyphomonadales</taxon>
        <taxon>Hyphomonadaceae</taxon>
        <taxon>Hyphomonas</taxon>
    </lineage>
</organism>
<dbReference type="PANTHER" id="PTHR30033">
    <property type="entry name" value="FLAGELLAR HOOK-ASSOCIATED PROTEIN 1"/>
    <property type="match status" value="1"/>
</dbReference>
<dbReference type="InterPro" id="IPR002371">
    <property type="entry name" value="FlgK"/>
</dbReference>
<evidence type="ECO:0000256" key="3">
    <source>
        <dbReference type="ARBA" id="ARBA00009677"/>
    </source>
</evidence>
<dbReference type="Proteomes" id="UP000025171">
    <property type="component" value="Unassembled WGS sequence"/>
</dbReference>
<keyword evidence="10" id="KW-0966">Cell projection</keyword>
<feature type="domain" description="Flagellar basal-body/hook protein C-terminal" evidence="8">
    <location>
        <begin position="442"/>
        <end position="481"/>
    </location>
</feature>
<dbReference type="PROSITE" id="PS00588">
    <property type="entry name" value="FLAGELLA_BB_ROD"/>
    <property type="match status" value="1"/>
</dbReference>
<dbReference type="EMBL" id="ARYK01000004">
    <property type="protein sequence ID" value="KCZ92216.1"/>
    <property type="molecule type" value="Genomic_DNA"/>
</dbReference>
<evidence type="ECO:0000313" key="11">
    <source>
        <dbReference type="Proteomes" id="UP000025171"/>
    </source>
</evidence>
<dbReference type="InterPro" id="IPR053927">
    <property type="entry name" value="FlgK_helical"/>
</dbReference>